<gene>
    <name evidence="1" type="ORF">S03H2_22788</name>
</gene>
<name>X1H3J9_9ZZZZ</name>
<feature type="non-terminal residue" evidence="1">
    <location>
        <position position="1"/>
    </location>
</feature>
<proteinExistence type="predicted"/>
<dbReference type="AlphaFoldDB" id="X1H3J9"/>
<evidence type="ECO:0000313" key="1">
    <source>
        <dbReference type="EMBL" id="GAH39863.1"/>
    </source>
</evidence>
<organism evidence="1">
    <name type="scientific">marine sediment metagenome</name>
    <dbReference type="NCBI Taxonomy" id="412755"/>
    <lineage>
        <taxon>unclassified sequences</taxon>
        <taxon>metagenomes</taxon>
        <taxon>ecological metagenomes</taxon>
    </lineage>
</organism>
<accession>X1H3J9</accession>
<protein>
    <submittedName>
        <fullName evidence="1">Uncharacterized protein</fullName>
    </submittedName>
</protein>
<dbReference type="EMBL" id="BARU01012330">
    <property type="protein sequence ID" value="GAH39863.1"/>
    <property type="molecule type" value="Genomic_DNA"/>
</dbReference>
<reference evidence="1" key="1">
    <citation type="journal article" date="2014" name="Front. Microbiol.">
        <title>High frequency of phylogenetically diverse reductive dehalogenase-homologous genes in deep subseafloor sedimentary metagenomes.</title>
        <authorList>
            <person name="Kawai M."/>
            <person name="Futagami T."/>
            <person name="Toyoda A."/>
            <person name="Takaki Y."/>
            <person name="Nishi S."/>
            <person name="Hori S."/>
            <person name="Arai W."/>
            <person name="Tsubouchi T."/>
            <person name="Morono Y."/>
            <person name="Uchiyama I."/>
            <person name="Ito T."/>
            <person name="Fujiyama A."/>
            <person name="Inagaki F."/>
            <person name="Takami H."/>
        </authorList>
    </citation>
    <scope>NUCLEOTIDE SEQUENCE</scope>
    <source>
        <strain evidence="1">Expedition CK06-06</strain>
    </source>
</reference>
<sequence>IKSGSPHILFISKKKKKWDVEAHFYPSEE</sequence>
<comment type="caution">
    <text evidence="1">The sequence shown here is derived from an EMBL/GenBank/DDBJ whole genome shotgun (WGS) entry which is preliminary data.</text>
</comment>